<feature type="domain" description="Mechanosensitive ion channel MscS C-terminal" evidence="9">
    <location>
        <begin position="171"/>
        <end position="235"/>
    </location>
</feature>
<keyword evidence="12" id="KW-1185">Reference proteome</keyword>
<dbReference type="InterPro" id="IPR011066">
    <property type="entry name" value="MscS_channel_C_sf"/>
</dbReference>
<dbReference type="InterPro" id="IPR045275">
    <property type="entry name" value="MscS_archaea/bacteria_type"/>
</dbReference>
<dbReference type="InterPro" id="IPR023408">
    <property type="entry name" value="MscS_beta-dom_sf"/>
</dbReference>
<evidence type="ECO:0000259" key="10">
    <source>
        <dbReference type="Pfam" id="PF21088"/>
    </source>
</evidence>
<feature type="domain" description="Mechanosensitive ion channel MscS" evidence="8">
    <location>
        <begin position="96"/>
        <end position="160"/>
    </location>
</feature>
<dbReference type="Pfam" id="PF05552">
    <property type="entry name" value="MS_channel_1st_1"/>
    <property type="match status" value="1"/>
</dbReference>
<dbReference type="Proteomes" id="UP000631694">
    <property type="component" value="Unassembled WGS sequence"/>
</dbReference>
<keyword evidence="4 7" id="KW-0812">Transmembrane</keyword>
<comment type="subcellular location">
    <subcellularLocation>
        <location evidence="7">Cell inner membrane</location>
        <topology evidence="7">Multi-pass membrane protein</topology>
    </subcellularLocation>
    <subcellularLocation>
        <location evidence="1">Cell membrane</location>
        <topology evidence="1">Multi-pass membrane protein</topology>
    </subcellularLocation>
</comment>
<dbReference type="Gene3D" id="1.10.287.1260">
    <property type="match status" value="1"/>
</dbReference>
<accession>A0A931MZN3</accession>
<dbReference type="InterPro" id="IPR049278">
    <property type="entry name" value="MS_channel_C"/>
</dbReference>
<dbReference type="SUPFAM" id="SSF82689">
    <property type="entry name" value="Mechanosensitive channel protein MscS (YggB), C-terminal domain"/>
    <property type="match status" value="1"/>
</dbReference>
<dbReference type="InterPro" id="IPR049142">
    <property type="entry name" value="MS_channel_1st"/>
</dbReference>
<sequence length="282" mass="29769">MIAWSIAFVPHLVAAIVIFVVGLFVAGWVSRGVSGLLGRAPHVDPTVRPVVAAVLRYGIIVFVIILSLSQLGVQTASLFAILGAAGLAIGLALQGTLTNIAAGVMLLWLRPFKIGDYIEVGAVAGTVREIGLFVCELETFDGIYVLAPNSSIWNLPLRNHGRNGRRMVSLATMVPKDADLAAAVARLNDVVAADGRVLAEPAPVVFVDGFTGAGTNVVTRFWTTTANFAEVQRTIIAEGVAAFGSAAQPAEMPVQMTRTIPPDADPSRLIVRNDKLAVARRP</sequence>
<dbReference type="Gene3D" id="3.30.70.100">
    <property type="match status" value="1"/>
</dbReference>
<evidence type="ECO:0000256" key="1">
    <source>
        <dbReference type="ARBA" id="ARBA00004651"/>
    </source>
</evidence>
<evidence type="ECO:0000259" key="9">
    <source>
        <dbReference type="Pfam" id="PF21082"/>
    </source>
</evidence>
<evidence type="ECO:0000259" key="8">
    <source>
        <dbReference type="Pfam" id="PF00924"/>
    </source>
</evidence>
<dbReference type="Pfam" id="PF00924">
    <property type="entry name" value="MS_channel_2nd"/>
    <property type="match status" value="1"/>
</dbReference>
<evidence type="ECO:0000256" key="4">
    <source>
        <dbReference type="ARBA" id="ARBA00022692"/>
    </source>
</evidence>
<comment type="caution">
    <text evidence="11">The sequence shown here is derived from an EMBL/GenBank/DDBJ whole genome shotgun (WGS) entry which is preliminary data.</text>
</comment>
<dbReference type="PANTHER" id="PTHR30221:SF1">
    <property type="entry name" value="SMALL-CONDUCTANCE MECHANOSENSITIVE CHANNEL"/>
    <property type="match status" value="1"/>
</dbReference>
<evidence type="ECO:0000313" key="11">
    <source>
        <dbReference type="EMBL" id="MBH0238269.1"/>
    </source>
</evidence>
<organism evidence="11 12">
    <name type="scientific">Methylobrevis albus</name>
    <dbReference type="NCBI Taxonomy" id="2793297"/>
    <lineage>
        <taxon>Bacteria</taxon>
        <taxon>Pseudomonadati</taxon>
        <taxon>Pseudomonadota</taxon>
        <taxon>Alphaproteobacteria</taxon>
        <taxon>Hyphomicrobiales</taxon>
        <taxon>Pleomorphomonadaceae</taxon>
        <taxon>Methylobrevis</taxon>
    </lineage>
</organism>
<keyword evidence="7" id="KW-0407">Ion channel</keyword>
<evidence type="ECO:0000256" key="3">
    <source>
        <dbReference type="ARBA" id="ARBA00022475"/>
    </source>
</evidence>
<comment type="function">
    <text evidence="7">Mechanosensitive channel that participates in the regulation of osmotic pressure changes within the cell, opening in response to stretch forces in the membrane lipid bilayer, without the need for other proteins. Contributes to normal resistance to hypoosmotic shock. Forms an ion channel of 1.0 nanosiemens conductance with a slight preference for anions.</text>
</comment>
<dbReference type="InterPro" id="IPR010920">
    <property type="entry name" value="LSM_dom_sf"/>
</dbReference>
<keyword evidence="6 7" id="KW-0472">Membrane</keyword>
<reference evidence="11" key="1">
    <citation type="submission" date="2020-12" db="EMBL/GenBank/DDBJ databases">
        <title>Methylobrevis albus sp. nov., isolated from fresh water lack sediment.</title>
        <authorList>
            <person name="Zou Q."/>
        </authorList>
    </citation>
    <scope>NUCLEOTIDE SEQUENCE</scope>
    <source>
        <strain evidence="11">L22</strain>
    </source>
</reference>
<dbReference type="Gene3D" id="2.30.30.60">
    <property type="match status" value="1"/>
</dbReference>
<dbReference type="SUPFAM" id="SSF50182">
    <property type="entry name" value="Sm-like ribonucleoproteins"/>
    <property type="match status" value="1"/>
</dbReference>
<evidence type="ECO:0000256" key="7">
    <source>
        <dbReference type="RuleBase" id="RU369025"/>
    </source>
</evidence>
<dbReference type="Pfam" id="PF21082">
    <property type="entry name" value="MS_channel_3rd"/>
    <property type="match status" value="1"/>
</dbReference>
<evidence type="ECO:0000256" key="5">
    <source>
        <dbReference type="ARBA" id="ARBA00022989"/>
    </source>
</evidence>
<protein>
    <recommendedName>
        <fullName evidence="7">Small-conductance mechanosensitive channel</fullName>
    </recommendedName>
</protein>
<dbReference type="InterPro" id="IPR008910">
    <property type="entry name" value="MSC_TM_helix"/>
</dbReference>
<dbReference type="EMBL" id="JADZLT010000050">
    <property type="protein sequence ID" value="MBH0238269.1"/>
    <property type="molecule type" value="Genomic_DNA"/>
</dbReference>
<evidence type="ECO:0000256" key="6">
    <source>
        <dbReference type="ARBA" id="ARBA00023136"/>
    </source>
</evidence>
<dbReference type="SUPFAM" id="SSF82861">
    <property type="entry name" value="Mechanosensitive channel protein MscS (YggB), transmembrane region"/>
    <property type="match status" value="1"/>
</dbReference>
<comment type="subunit">
    <text evidence="7">Homoheptamer.</text>
</comment>
<keyword evidence="7" id="KW-0997">Cell inner membrane</keyword>
<keyword evidence="3" id="KW-1003">Cell membrane</keyword>
<evidence type="ECO:0000256" key="2">
    <source>
        <dbReference type="ARBA" id="ARBA00008017"/>
    </source>
</evidence>
<keyword evidence="7" id="KW-0406">Ion transport</keyword>
<dbReference type="GO" id="GO:0005886">
    <property type="term" value="C:plasma membrane"/>
    <property type="evidence" value="ECO:0007669"/>
    <property type="project" value="UniProtKB-SubCell"/>
</dbReference>
<feature type="domain" description="Mechanosensitive ion channel transmembrane helices 2/3" evidence="10">
    <location>
        <begin position="54"/>
        <end position="94"/>
    </location>
</feature>
<dbReference type="InterPro" id="IPR011014">
    <property type="entry name" value="MscS_channel_TM-2"/>
</dbReference>
<evidence type="ECO:0000313" key="12">
    <source>
        <dbReference type="Proteomes" id="UP000631694"/>
    </source>
</evidence>
<comment type="caution">
    <text evidence="7">Lacks conserved residue(s) required for the propagation of feature annotation.</text>
</comment>
<keyword evidence="5 7" id="KW-1133">Transmembrane helix</keyword>
<dbReference type="AlphaFoldDB" id="A0A931MZN3"/>
<proteinExistence type="inferred from homology"/>
<comment type="similarity">
    <text evidence="2 7">Belongs to the MscS (TC 1.A.23) family.</text>
</comment>
<feature type="transmembrane region" description="Helical" evidence="7">
    <location>
        <begin position="50"/>
        <end position="73"/>
    </location>
</feature>
<feature type="transmembrane region" description="Helical" evidence="7">
    <location>
        <begin position="79"/>
        <end position="109"/>
    </location>
</feature>
<keyword evidence="7" id="KW-0813">Transport</keyword>
<dbReference type="Pfam" id="PF21088">
    <property type="entry name" value="MS_channel_1st"/>
    <property type="match status" value="1"/>
</dbReference>
<dbReference type="PANTHER" id="PTHR30221">
    <property type="entry name" value="SMALL-CONDUCTANCE MECHANOSENSITIVE CHANNEL"/>
    <property type="match status" value="1"/>
</dbReference>
<name>A0A931MZN3_9HYPH</name>
<dbReference type="GO" id="GO:0008381">
    <property type="term" value="F:mechanosensitive monoatomic ion channel activity"/>
    <property type="evidence" value="ECO:0007669"/>
    <property type="project" value="InterPro"/>
</dbReference>
<gene>
    <name evidence="11" type="ORF">I5731_10575</name>
</gene>
<feature type="transmembrane region" description="Helical" evidence="7">
    <location>
        <begin position="6"/>
        <end position="29"/>
    </location>
</feature>
<dbReference type="InterPro" id="IPR006685">
    <property type="entry name" value="MscS_channel_2nd"/>
</dbReference>